<dbReference type="AlphaFoldDB" id="A0A0L0FMD6"/>
<protein>
    <submittedName>
        <fullName evidence="1">Uncharacterized protein</fullName>
    </submittedName>
</protein>
<gene>
    <name evidence="1" type="ORF">SARC_09622</name>
</gene>
<name>A0A0L0FMD6_9EUKA</name>
<proteinExistence type="predicted"/>
<reference evidence="1 2" key="1">
    <citation type="submission" date="2011-02" db="EMBL/GenBank/DDBJ databases">
        <title>The Genome Sequence of Sphaeroforma arctica JP610.</title>
        <authorList>
            <consortium name="The Broad Institute Genome Sequencing Platform"/>
            <person name="Russ C."/>
            <person name="Cuomo C."/>
            <person name="Young S.K."/>
            <person name="Zeng Q."/>
            <person name="Gargeya S."/>
            <person name="Alvarado L."/>
            <person name="Berlin A."/>
            <person name="Chapman S.B."/>
            <person name="Chen Z."/>
            <person name="Freedman E."/>
            <person name="Gellesch M."/>
            <person name="Goldberg J."/>
            <person name="Griggs A."/>
            <person name="Gujja S."/>
            <person name="Heilman E."/>
            <person name="Heiman D."/>
            <person name="Howarth C."/>
            <person name="Mehta T."/>
            <person name="Neiman D."/>
            <person name="Pearson M."/>
            <person name="Roberts A."/>
            <person name="Saif S."/>
            <person name="Shea T."/>
            <person name="Shenoy N."/>
            <person name="Sisk P."/>
            <person name="Stolte C."/>
            <person name="Sykes S."/>
            <person name="White J."/>
            <person name="Yandava C."/>
            <person name="Burger G."/>
            <person name="Gray M.W."/>
            <person name="Holland P.W.H."/>
            <person name="King N."/>
            <person name="Lang F.B.F."/>
            <person name="Roger A.J."/>
            <person name="Ruiz-Trillo I."/>
            <person name="Haas B."/>
            <person name="Nusbaum C."/>
            <person name="Birren B."/>
        </authorList>
    </citation>
    <scope>NUCLEOTIDE SEQUENCE [LARGE SCALE GENOMIC DNA]</scope>
    <source>
        <strain evidence="1 2">JP610</strain>
    </source>
</reference>
<organism evidence="1 2">
    <name type="scientific">Sphaeroforma arctica JP610</name>
    <dbReference type="NCBI Taxonomy" id="667725"/>
    <lineage>
        <taxon>Eukaryota</taxon>
        <taxon>Ichthyosporea</taxon>
        <taxon>Ichthyophonida</taxon>
        <taxon>Sphaeroforma</taxon>
    </lineage>
</organism>
<dbReference type="GeneID" id="25910126"/>
<dbReference type="InterPro" id="IPR044926">
    <property type="entry name" value="RGS_subdomain_2"/>
</dbReference>
<evidence type="ECO:0000313" key="1">
    <source>
        <dbReference type="EMBL" id="KNC77927.1"/>
    </source>
</evidence>
<dbReference type="Gene3D" id="1.10.167.10">
    <property type="entry name" value="Regulator of G-protein Signalling 4, domain 2"/>
    <property type="match status" value="1"/>
</dbReference>
<evidence type="ECO:0000313" key="2">
    <source>
        <dbReference type="Proteomes" id="UP000054560"/>
    </source>
</evidence>
<accession>A0A0L0FMD6</accession>
<dbReference type="Proteomes" id="UP000054560">
    <property type="component" value="Unassembled WGS sequence"/>
</dbReference>
<keyword evidence="2" id="KW-1185">Reference proteome</keyword>
<sequence length="280" mass="30804">MVVIWILNVELIGPTAYQTFVKYLQQNNRIKYDNDDVSVMINMRSERTGLKTIIDDDLLYPALLAVARERYCEENLLFLHEGIRLHETLMACQDEVNGLKQACDPISCSIDVGQSPASTLEPALPTAPNDRSSGEIYKKQVDVGKTLNTDDLAAVPSVDTASVASLVSEVISPSLVAELHRFLDNYLMSDAPMPVNLASAQISALQQARSLGSFRRSGADAILNALLLSLADVQILFEASRVLTIFERSDARAKVLGEREAVVRLGIETEKRENVDSIPD</sequence>
<dbReference type="EMBL" id="KQ242599">
    <property type="protein sequence ID" value="KNC77927.1"/>
    <property type="molecule type" value="Genomic_DNA"/>
</dbReference>
<dbReference type="RefSeq" id="XP_014151829.1">
    <property type="nucleotide sequence ID" value="XM_014296354.1"/>
</dbReference>